<reference evidence="1 2" key="1">
    <citation type="submission" date="2024-10" db="EMBL/GenBank/DDBJ databases">
        <authorList>
            <person name="Yang X.-N."/>
        </authorList>
    </citation>
    <scope>NUCLEOTIDE SEQUENCE [LARGE SCALE GENOMIC DNA]</scope>
    <source>
        <strain evidence="1 2">CAU 1059</strain>
    </source>
</reference>
<dbReference type="Proteomes" id="UP001607157">
    <property type="component" value="Unassembled WGS sequence"/>
</dbReference>
<gene>
    <name evidence="1" type="ORF">ACGRVM_16255</name>
</gene>
<name>A0ABW7IDN4_9RHOB</name>
<proteinExistence type="predicted"/>
<comment type="caution">
    <text evidence="1">The sequence shown here is derived from an EMBL/GenBank/DDBJ whole genome shotgun (WGS) entry which is preliminary data.</text>
</comment>
<keyword evidence="2" id="KW-1185">Reference proteome</keyword>
<dbReference type="RefSeq" id="WP_394624073.1">
    <property type="nucleotide sequence ID" value="NZ_JBIHMM010000008.1"/>
</dbReference>
<accession>A0ABW7IDN4</accession>
<dbReference type="Gene3D" id="1.10.260.40">
    <property type="entry name" value="lambda repressor-like DNA-binding domains"/>
    <property type="match status" value="1"/>
</dbReference>
<dbReference type="SUPFAM" id="SSF47413">
    <property type="entry name" value="lambda repressor-like DNA-binding domains"/>
    <property type="match status" value="1"/>
</dbReference>
<dbReference type="EMBL" id="JBIHMM010000008">
    <property type="protein sequence ID" value="MFH0255460.1"/>
    <property type="molecule type" value="Genomic_DNA"/>
</dbReference>
<protein>
    <submittedName>
        <fullName evidence="1">Transcriptional regulator</fullName>
    </submittedName>
</protein>
<evidence type="ECO:0000313" key="1">
    <source>
        <dbReference type="EMBL" id="MFH0255460.1"/>
    </source>
</evidence>
<sequence length="72" mass="7399">MARAAVRLGVRELAASADVAPATISRFESGKGGMQMRSVSALRAALEAHGVQFLDEGDIARGAGVSLSERGD</sequence>
<evidence type="ECO:0000313" key="2">
    <source>
        <dbReference type="Proteomes" id="UP001607157"/>
    </source>
</evidence>
<organism evidence="1 2">
    <name type="scientific">Roseovarius aquimarinus</name>
    <dbReference type="NCBI Taxonomy" id="1229156"/>
    <lineage>
        <taxon>Bacteria</taxon>
        <taxon>Pseudomonadati</taxon>
        <taxon>Pseudomonadota</taxon>
        <taxon>Alphaproteobacteria</taxon>
        <taxon>Rhodobacterales</taxon>
        <taxon>Roseobacteraceae</taxon>
        <taxon>Roseovarius</taxon>
    </lineage>
</organism>
<dbReference type="InterPro" id="IPR010982">
    <property type="entry name" value="Lambda_DNA-bd_dom_sf"/>
</dbReference>